<protein>
    <submittedName>
        <fullName evidence="1">Uncharacterized protein</fullName>
    </submittedName>
</protein>
<evidence type="ECO:0000313" key="1">
    <source>
        <dbReference type="EMBL" id="CCO46232.1"/>
    </source>
</evidence>
<comment type="caution">
    <text evidence="1">The sequence shown here is derived from an EMBL/GenBank/DDBJ whole genome shotgun (WGS) entry which is preliminary data.</text>
</comment>
<gene>
    <name evidence="1" type="ORF">VIBNISOn1_1720032</name>
</gene>
<proteinExistence type="predicted"/>
<sequence length="130" mass="14866">MDNNKYDFKVPTTYRELMKLAEQLLSDIRALQSSKYHPHRDSLISLKNFHLDIVHSKAQESLNQQPEHKIDHDTNQLAGNLNVPCELNGLVEELVALYSSSDNYCKTEMLEHIKDVNRFAAINNGSLALD</sequence>
<name>A0AAV2VNL3_9VIBR</name>
<organism evidence="1 2">
    <name type="scientific">Vibrio nigripulchritudo SOn1</name>
    <dbReference type="NCBI Taxonomy" id="1238450"/>
    <lineage>
        <taxon>Bacteria</taxon>
        <taxon>Pseudomonadati</taxon>
        <taxon>Pseudomonadota</taxon>
        <taxon>Gammaproteobacteria</taxon>
        <taxon>Vibrionales</taxon>
        <taxon>Vibrionaceae</taxon>
        <taxon>Vibrio</taxon>
    </lineage>
</organism>
<dbReference type="AlphaFoldDB" id="A0AAV2VNL3"/>
<evidence type="ECO:0000313" key="2">
    <source>
        <dbReference type="Proteomes" id="UP000018211"/>
    </source>
</evidence>
<accession>A0AAV2VNL3</accession>
<reference evidence="1 2" key="1">
    <citation type="journal article" date="2013" name="ISME J.">
        <title>Comparative genomics of pathogenic lineages of Vibrio nigripulchritudo identifies virulence-associated traits.</title>
        <authorList>
            <person name="Goudenege D."/>
            <person name="Labreuche Y."/>
            <person name="Krin E."/>
            <person name="Ansquer D."/>
            <person name="Mangenot S."/>
            <person name="Calteau A."/>
            <person name="Medigue C."/>
            <person name="Mazel D."/>
            <person name="Polz M.F."/>
            <person name="Le Roux F."/>
        </authorList>
    </citation>
    <scope>NUCLEOTIDE SEQUENCE [LARGE SCALE GENOMIC DNA]</scope>
    <source>
        <strain evidence="1 2">SOn1</strain>
    </source>
</reference>
<dbReference type="RefSeq" id="WP_022611438.1">
    <property type="nucleotide sequence ID" value="NZ_LK391965.1"/>
</dbReference>
<dbReference type="Proteomes" id="UP000018211">
    <property type="component" value="Unassembled WGS sequence"/>
</dbReference>
<dbReference type="EMBL" id="CAOF01000082">
    <property type="protein sequence ID" value="CCO46232.1"/>
    <property type="molecule type" value="Genomic_DNA"/>
</dbReference>